<evidence type="ECO:0000259" key="3">
    <source>
        <dbReference type="Pfam" id="PF20160"/>
    </source>
</evidence>
<evidence type="ECO:0000256" key="1">
    <source>
        <dbReference type="ARBA" id="ARBA00022614"/>
    </source>
</evidence>
<dbReference type="InterPro" id="IPR032675">
    <property type="entry name" value="LRR_dom_sf"/>
</dbReference>
<dbReference type="InterPro" id="IPR045344">
    <property type="entry name" value="C-JID"/>
</dbReference>
<keyword evidence="2" id="KW-0677">Repeat</keyword>
<dbReference type="SUPFAM" id="SSF52058">
    <property type="entry name" value="L domain-like"/>
    <property type="match status" value="1"/>
</dbReference>
<proteinExistence type="predicted"/>
<protein>
    <submittedName>
        <fullName evidence="5">Uncharacterized protein LOC112491795</fullName>
    </submittedName>
</protein>
<feature type="domain" description="C-JID" evidence="3">
    <location>
        <begin position="142"/>
        <end position="259"/>
    </location>
</feature>
<evidence type="ECO:0000313" key="5">
    <source>
        <dbReference type="RefSeq" id="XP_060670025.1"/>
    </source>
</evidence>
<reference evidence="4" key="1">
    <citation type="submission" date="2025-05" db="UniProtKB">
        <authorList>
            <consortium name="RefSeq"/>
        </authorList>
    </citation>
    <scope>NUCLEOTIDE SEQUENCE [LARGE SCALE GENOMIC DNA]</scope>
</reference>
<dbReference type="Pfam" id="PF20160">
    <property type="entry name" value="C-JID"/>
    <property type="match status" value="1"/>
</dbReference>
<dbReference type="RefSeq" id="XP_060670025.1">
    <property type="nucleotide sequence ID" value="XM_060814042.1"/>
</dbReference>
<evidence type="ECO:0000256" key="2">
    <source>
        <dbReference type="ARBA" id="ARBA00022737"/>
    </source>
</evidence>
<organism evidence="4 5">
    <name type="scientific">Ziziphus jujuba</name>
    <name type="common">Chinese jujube</name>
    <name type="synonym">Ziziphus sativa</name>
    <dbReference type="NCBI Taxonomy" id="326968"/>
    <lineage>
        <taxon>Eukaryota</taxon>
        <taxon>Viridiplantae</taxon>
        <taxon>Streptophyta</taxon>
        <taxon>Embryophyta</taxon>
        <taxon>Tracheophyta</taxon>
        <taxon>Spermatophyta</taxon>
        <taxon>Magnoliopsida</taxon>
        <taxon>eudicotyledons</taxon>
        <taxon>Gunneridae</taxon>
        <taxon>Pentapetalae</taxon>
        <taxon>rosids</taxon>
        <taxon>fabids</taxon>
        <taxon>Rosales</taxon>
        <taxon>Rhamnaceae</taxon>
        <taxon>Paliureae</taxon>
        <taxon>Ziziphus</taxon>
    </lineage>
</organism>
<dbReference type="InterPro" id="IPR001611">
    <property type="entry name" value="Leu-rich_rpt"/>
</dbReference>
<accession>A0ABM3ZZW6</accession>
<dbReference type="Gene3D" id="3.80.10.10">
    <property type="entry name" value="Ribonuclease Inhibitor"/>
    <property type="match status" value="1"/>
</dbReference>
<keyword evidence="4" id="KW-1185">Reference proteome</keyword>
<dbReference type="GeneID" id="112491795"/>
<sequence length="359" mass="41398">MNSCIVQPKLFPLVIQTCGSFEFPNLKSLNLENCNLSEVDLLVNPYSFSKLESLNLARNKFLRLPSFRKLFNLSDLNLSKCELLWEIPELPQFVLKLDASDCKLLVETHDQIMAKIISNDVVNVTTNKLQHFVWYSEIKVILPGDDIPNWFTNKQEGKSISILLYPDILRKLSGVIICAVLQVESVELMLPLEVLRNDPLHTRILERKVLLKPGNMQPFYLPASVIFQLFSPLDISKCRVSFSDSKRSTKVVTRCGIYILQDDEDETGIHKVLSNRSFWRKMQFEQEEPFVVSHSSDDHLDVPDQPDLNDPTPSKRCFANFAYQDPQTMWSLRPGERRFNFVKNSLVNIVGTWPFDNMN</sequence>
<dbReference type="Pfam" id="PF00560">
    <property type="entry name" value="LRR_1"/>
    <property type="match status" value="1"/>
</dbReference>
<reference evidence="5" key="2">
    <citation type="submission" date="2025-08" db="UniProtKB">
        <authorList>
            <consortium name="RefSeq"/>
        </authorList>
    </citation>
    <scope>IDENTIFICATION</scope>
    <source>
        <tissue evidence="5">Seedling</tissue>
    </source>
</reference>
<evidence type="ECO:0000313" key="4">
    <source>
        <dbReference type="Proteomes" id="UP001652623"/>
    </source>
</evidence>
<gene>
    <name evidence="5" type="primary">LOC112491795</name>
</gene>
<dbReference type="PROSITE" id="PS51450">
    <property type="entry name" value="LRR"/>
    <property type="match status" value="1"/>
</dbReference>
<keyword evidence="1" id="KW-0433">Leucine-rich repeat</keyword>
<dbReference type="Proteomes" id="UP001652623">
    <property type="component" value="Chromosome 2"/>
</dbReference>
<name>A0ABM3ZZW6_ZIZJJ</name>